<dbReference type="RefSeq" id="WP_106989531.1">
    <property type="nucleotide sequence ID" value="NZ_JAVEVW010000079.1"/>
</dbReference>
<evidence type="ECO:0000256" key="2">
    <source>
        <dbReference type="ARBA" id="ARBA00022475"/>
    </source>
</evidence>
<evidence type="ECO:0000256" key="6">
    <source>
        <dbReference type="ARBA" id="ARBA00023186"/>
    </source>
</evidence>
<dbReference type="GO" id="GO:0005886">
    <property type="term" value="C:plasma membrane"/>
    <property type="evidence" value="ECO:0007669"/>
    <property type="project" value="UniProtKB-SubCell"/>
</dbReference>
<dbReference type="AlphaFoldDB" id="A0A2P6MAX8"/>
<keyword evidence="3 9" id="KW-0812">Transmembrane</keyword>
<reference evidence="11 12" key="1">
    <citation type="submission" date="2018-03" db="EMBL/GenBank/DDBJ databases">
        <title>Arenimonas caeni sp. nov., isolated from activated sludge.</title>
        <authorList>
            <person name="Liu H."/>
        </authorList>
    </citation>
    <scope>NUCLEOTIDE SEQUENCE [LARGE SCALE GENOMIC DNA]</scope>
    <source>
        <strain evidence="12">z29</strain>
    </source>
</reference>
<keyword evidence="2" id="KW-1003">Cell membrane</keyword>
<evidence type="ECO:0000313" key="12">
    <source>
        <dbReference type="Proteomes" id="UP000241736"/>
    </source>
</evidence>
<evidence type="ECO:0000256" key="4">
    <source>
        <dbReference type="ARBA" id="ARBA00022989"/>
    </source>
</evidence>
<dbReference type="PANTHER" id="PTHR38035">
    <property type="entry name" value="UPF0070 PROTEIN YFGM"/>
    <property type="match status" value="1"/>
</dbReference>
<dbReference type="GO" id="GO:0044877">
    <property type="term" value="F:protein-containing complex binding"/>
    <property type="evidence" value="ECO:0007669"/>
    <property type="project" value="InterPro"/>
</dbReference>
<evidence type="ECO:0000313" key="11">
    <source>
        <dbReference type="EMBL" id="PRH83146.1"/>
    </source>
</evidence>
<organism evidence="11 12">
    <name type="scientific">Arenimonas caeni</name>
    <dbReference type="NCBI Taxonomy" id="2058085"/>
    <lineage>
        <taxon>Bacteria</taxon>
        <taxon>Pseudomonadati</taxon>
        <taxon>Pseudomonadota</taxon>
        <taxon>Gammaproteobacteria</taxon>
        <taxon>Lysobacterales</taxon>
        <taxon>Lysobacteraceae</taxon>
        <taxon>Arenimonas</taxon>
    </lineage>
</organism>
<dbReference type="PANTHER" id="PTHR38035:SF1">
    <property type="entry name" value="ANCILLARY SECYEG TRANSLOCON SUBUNIT"/>
    <property type="match status" value="1"/>
</dbReference>
<keyword evidence="6" id="KW-0143">Chaperone</keyword>
<evidence type="ECO:0000256" key="3">
    <source>
        <dbReference type="ARBA" id="ARBA00022692"/>
    </source>
</evidence>
<comment type="subcellular location">
    <subcellularLocation>
        <location evidence="1">Cell membrane</location>
        <topology evidence="1">Single-pass type II membrane protein</topology>
    </subcellularLocation>
</comment>
<dbReference type="InterPro" id="IPR026039">
    <property type="entry name" value="YfgM"/>
</dbReference>
<comment type="caution">
    <text evidence="11">The sequence shown here is derived from an EMBL/GenBank/DDBJ whole genome shotgun (WGS) entry which is preliminary data.</text>
</comment>
<dbReference type="OrthoDB" id="9789675at2"/>
<dbReference type="InterPro" id="IPR018704">
    <property type="entry name" value="SecYEG/CpoB_TPR"/>
</dbReference>
<evidence type="ECO:0000256" key="5">
    <source>
        <dbReference type="ARBA" id="ARBA00023136"/>
    </source>
</evidence>
<dbReference type="PIRSF" id="PIRSF006170">
    <property type="entry name" value="YfgM"/>
    <property type="match status" value="1"/>
</dbReference>
<sequence>MDHIDEHEQGERVRAWLKKNGSSLITGVALGLAALSGWNWWQAQGEVRKVEAAAEFLAFTRASEAGETAKAAAHAQALRQNHGETVYNALVALVDSRRLLDEGKGEESLAVLDGVAVEGLDASMAELLSLRAARVLVTLGRHEDALKRLEGRDFAAYAGVAAELRGDASLALGRREEAREAYEAALAALDLAAATRGMVELKFTEAGGRLPETPEA</sequence>
<dbReference type="InterPro" id="IPR011990">
    <property type="entry name" value="TPR-like_helical_dom_sf"/>
</dbReference>
<evidence type="ECO:0000259" key="10">
    <source>
        <dbReference type="Pfam" id="PF09976"/>
    </source>
</evidence>
<evidence type="ECO:0000256" key="9">
    <source>
        <dbReference type="SAM" id="Phobius"/>
    </source>
</evidence>
<comment type="similarity">
    <text evidence="7">Belongs to the YfgM family.</text>
</comment>
<evidence type="ECO:0000256" key="8">
    <source>
        <dbReference type="ARBA" id="ARBA00024235"/>
    </source>
</evidence>
<feature type="transmembrane region" description="Helical" evidence="9">
    <location>
        <begin position="21"/>
        <end position="41"/>
    </location>
</feature>
<keyword evidence="5 9" id="KW-0472">Membrane</keyword>
<gene>
    <name evidence="11" type="ORF">C6N40_02990</name>
</gene>
<dbReference type="EMBL" id="PVLF01000003">
    <property type="protein sequence ID" value="PRH83146.1"/>
    <property type="molecule type" value="Genomic_DNA"/>
</dbReference>
<evidence type="ECO:0000256" key="1">
    <source>
        <dbReference type="ARBA" id="ARBA00004401"/>
    </source>
</evidence>
<keyword evidence="4 9" id="KW-1133">Transmembrane helix</keyword>
<dbReference type="Pfam" id="PF09976">
    <property type="entry name" value="TPR_21"/>
    <property type="match status" value="1"/>
</dbReference>
<accession>A0A2P6MAX8</accession>
<feature type="domain" description="Ancillary SecYEG translocon subunit/Cell division coordinator CpoB TPR" evidence="10">
    <location>
        <begin position="14"/>
        <end position="205"/>
    </location>
</feature>
<dbReference type="Gene3D" id="1.25.40.10">
    <property type="entry name" value="Tetratricopeptide repeat domain"/>
    <property type="match status" value="1"/>
</dbReference>
<proteinExistence type="inferred from homology"/>
<protein>
    <recommendedName>
        <fullName evidence="8">Ancillary SecYEG translocon subunit</fullName>
    </recommendedName>
</protein>
<keyword evidence="12" id="KW-1185">Reference proteome</keyword>
<dbReference type="Proteomes" id="UP000241736">
    <property type="component" value="Unassembled WGS sequence"/>
</dbReference>
<evidence type="ECO:0000256" key="7">
    <source>
        <dbReference type="ARBA" id="ARBA00024197"/>
    </source>
</evidence>
<name>A0A2P6MAX8_9GAMM</name>